<dbReference type="EMBL" id="JBIATK010000006">
    <property type="protein sequence ID" value="MFF4025086.1"/>
    <property type="molecule type" value="Genomic_DNA"/>
</dbReference>
<name>A0ABW6TG07_9NOCA</name>
<gene>
    <name evidence="1" type="ORF">ACFYY5_19780</name>
</gene>
<comment type="caution">
    <text evidence="1">The sequence shown here is derived from an EMBL/GenBank/DDBJ whole genome shotgun (WGS) entry which is preliminary data.</text>
</comment>
<reference evidence="1 2" key="1">
    <citation type="submission" date="2024-10" db="EMBL/GenBank/DDBJ databases">
        <title>The Natural Products Discovery Center: Release of the First 8490 Sequenced Strains for Exploring Actinobacteria Biosynthetic Diversity.</title>
        <authorList>
            <person name="Kalkreuter E."/>
            <person name="Kautsar S.A."/>
            <person name="Yang D."/>
            <person name="Bader C.D."/>
            <person name="Teijaro C.N."/>
            <person name="Fluegel L."/>
            <person name="Davis C.M."/>
            <person name="Simpson J.R."/>
            <person name="Lauterbach L."/>
            <person name="Steele A.D."/>
            <person name="Gui C."/>
            <person name="Meng S."/>
            <person name="Li G."/>
            <person name="Viehrig K."/>
            <person name="Ye F."/>
            <person name="Su P."/>
            <person name="Kiefer A.F."/>
            <person name="Nichols A."/>
            <person name="Cepeda A.J."/>
            <person name="Yan W."/>
            <person name="Fan B."/>
            <person name="Jiang Y."/>
            <person name="Adhikari A."/>
            <person name="Zheng C.-J."/>
            <person name="Schuster L."/>
            <person name="Cowan T.M."/>
            <person name="Smanski M.J."/>
            <person name="Chevrette M.G."/>
            <person name="De Carvalho L.P.S."/>
            <person name="Shen B."/>
        </authorList>
    </citation>
    <scope>NUCLEOTIDE SEQUENCE [LARGE SCALE GENOMIC DNA]</scope>
    <source>
        <strain evidence="1 2">NPDC001867</strain>
    </source>
</reference>
<organism evidence="1 2">
    <name type="scientific">Nocardia elegans</name>
    <dbReference type="NCBI Taxonomy" id="300029"/>
    <lineage>
        <taxon>Bacteria</taxon>
        <taxon>Bacillati</taxon>
        <taxon>Actinomycetota</taxon>
        <taxon>Actinomycetes</taxon>
        <taxon>Mycobacteriales</taxon>
        <taxon>Nocardiaceae</taxon>
        <taxon>Nocardia</taxon>
    </lineage>
</organism>
<keyword evidence="2" id="KW-1185">Reference proteome</keyword>
<dbReference type="RefSeq" id="WP_063029645.1">
    <property type="nucleotide sequence ID" value="NZ_JADLPS010000009.1"/>
</dbReference>
<accession>A0ABW6TG07</accession>
<evidence type="ECO:0000313" key="2">
    <source>
        <dbReference type="Proteomes" id="UP001602089"/>
    </source>
</evidence>
<proteinExistence type="predicted"/>
<evidence type="ECO:0000313" key="1">
    <source>
        <dbReference type="EMBL" id="MFF4025086.1"/>
    </source>
</evidence>
<evidence type="ECO:0008006" key="3">
    <source>
        <dbReference type="Google" id="ProtNLM"/>
    </source>
</evidence>
<sequence>MGTLYELPGIADAAHTVLGAVQRTAGPQAVAMLPEGLRALADAAHTQLDGLEPKYPEMRPDSKLNQAGRAVADVFRSMLTDLYGWGTDLFGMQTIDWLDRQFD</sequence>
<dbReference type="Proteomes" id="UP001602089">
    <property type="component" value="Unassembled WGS sequence"/>
</dbReference>
<protein>
    <recommendedName>
        <fullName evidence="3">PE family protein</fullName>
    </recommendedName>
</protein>